<reference evidence="5 6" key="1">
    <citation type="submission" date="2023-12" db="EMBL/GenBank/DDBJ databases">
        <title>A high-quality genome assembly for Dillenia turbinata (Dilleniales).</title>
        <authorList>
            <person name="Chanderbali A."/>
        </authorList>
    </citation>
    <scope>NUCLEOTIDE SEQUENCE [LARGE SCALE GENOMIC DNA]</scope>
    <source>
        <strain evidence="5">LSX21</strain>
        <tissue evidence="5">Leaf</tissue>
    </source>
</reference>
<keyword evidence="3" id="KW-0408">Iron</keyword>
<dbReference type="Pfam" id="PF00067">
    <property type="entry name" value="p450"/>
    <property type="match status" value="1"/>
</dbReference>
<dbReference type="InterPro" id="IPR002401">
    <property type="entry name" value="Cyt_P450_E_grp-I"/>
</dbReference>
<keyword evidence="4" id="KW-0472">Membrane</keyword>
<gene>
    <name evidence="5" type="ORF">RJ641_016544</name>
</gene>
<accession>A0AAN8YYY4</accession>
<organism evidence="5 6">
    <name type="scientific">Dillenia turbinata</name>
    <dbReference type="NCBI Taxonomy" id="194707"/>
    <lineage>
        <taxon>Eukaryota</taxon>
        <taxon>Viridiplantae</taxon>
        <taxon>Streptophyta</taxon>
        <taxon>Embryophyta</taxon>
        <taxon>Tracheophyta</taxon>
        <taxon>Spermatophyta</taxon>
        <taxon>Magnoliopsida</taxon>
        <taxon>eudicotyledons</taxon>
        <taxon>Gunneridae</taxon>
        <taxon>Pentapetalae</taxon>
        <taxon>Dilleniales</taxon>
        <taxon>Dilleniaceae</taxon>
        <taxon>Dillenia</taxon>
    </lineage>
</organism>
<dbReference type="GO" id="GO:0016705">
    <property type="term" value="F:oxidoreductase activity, acting on paired donors, with incorporation or reduction of molecular oxygen"/>
    <property type="evidence" value="ECO:0007669"/>
    <property type="project" value="InterPro"/>
</dbReference>
<keyword evidence="6" id="KW-1185">Reference proteome</keyword>
<evidence type="ECO:0000256" key="3">
    <source>
        <dbReference type="ARBA" id="ARBA00023004"/>
    </source>
</evidence>
<dbReference type="GO" id="GO:0004497">
    <property type="term" value="F:monooxygenase activity"/>
    <property type="evidence" value="ECO:0007669"/>
    <property type="project" value="InterPro"/>
</dbReference>
<dbReference type="EMBL" id="JBAMMX010000022">
    <property type="protein sequence ID" value="KAK6918122.1"/>
    <property type="molecule type" value="Genomic_DNA"/>
</dbReference>
<evidence type="ECO:0000313" key="5">
    <source>
        <dbReference type="EMBL" id="KAK6918122.1"/>
    </source>
</evidence>
<sequence length="339" mass="38104">MVARGLQADLLAFIEKSEKMLSNLHQYLLQKASSFLLHLHPFSLLLCFTIIIYFKWSSTSQKTTKNLPPSPPKLPVIGNLHQVGLYPHHSLRSLAQRYGPFMLLHLGKAPVLIVSSAAAAEEIMKTHDLVFSNRANSRIAKKLLYDAKDVSLAPYGEYWRQMRSICVAQLLSNTRVKSCQSVREEEVAIMAQNIQSHSLSPVDLSEMCATLTNDVVSRITLGRKYSATKCGRKFKVMLGELMELLSSFNVGDYIPSLDWVNDMNGLNRRADKVAKEFDAFLEDVVQEHINGKKGEGNGDFSKEQRSNDFVDFLLEVQKENSTVFPIGNINIKAAILDKE</sequence>
<dbReference type="InterPro" id="IPR001128">
    <property type="entry name" value="Cyt_P450"/>
</dbReference>
<evidence type="ECO:0000256" key="1">
    <source>
        <dbReference type="ARBA" id="ARBA00010617"/>
    </source>
</evidence>
<comment type="caution">
    <text evidence="5">The sequence shown here is derived from an EMBL/GenBank/DDBJ whole genome shotgun (WGS) entry which is preliminary data.</text>
</comment>
<evidence type="ECO:0000256" key="2">
    <source>
        <dbReference type="ARBA" id="ARBA00022723"/>
    </source>
</evidence>
<dbReference type="GO" id="GO:0020037">
    <property type="term" value="F:heme binding"/>
    <property type="evidence" value="ECO:0007669"/>
    <property type="project" value="InterPro"/>
</dbReference>
<protein>
    <submittedName>
        <fullName evidence="5">Cytochrome P450</fullName>
    </submittedName>
</protein>
<dbReference type="AlphaFoldDB" id="A0AAN8YYY4"/>
<dbReference type="GO" id="GO:0005506">
    <property type="term" value="F:iron ion binding"/>
    <property type="evidence" value="ECO:0007669"/>
    <property type="project" value="InterPro"/>
</dbReference>
<keyword evidence="4" id="KW-0812">Transmembrane</keyword>
<dbReference type="Gene3D" id="1.10.630.10">
    <property type="entry name" value="Cytochrome P450"/>
    <property type="match status" value="1"/>
</dbReference>
<dbReference type="PANTHER" id="PTHR47955">
    <property type="entry name" value="CYTOCHROME P450 FAMILY 71 PROTEIN"/>
    <property type="match status" value="1"/>
</dbReference>
<keyword evidence="4" id="KW-1133">Transmembrane helix</keyword>
<dbReference type="PRINTS" id="PR00463">
    <property type="entry name" value="EP450I"/>
</dbReference>
<keyword evidence="2" id="KW-0479">Metal-binding</keyword>
<evidence type="ECO:0000256" key="4">
    <source>
        <dbReference type="SAM" id="Phobius"/>
    </source>
</evidence>
<dbReference type="Proteomes" id="UP001370490">
    <property type="component" value="Unassembled WGS sequence"/>
</dbReference>
<name>A0AAN8YYY4_9MAGN</name>
<comment type="similarity">
    <text evidence="1">Belongs to the cytochrome P450 family.</text>
</comment>
<dbReference type="PANTHER" id="PTHR47955:SF15">
    <property type="entry name" value="CYTOCHROME P450 71A2-LIKE"/>
    <property type="match status" value="1"/>
</dbReference>
<evidence type="ECO:0000313" key="6">
    <source>
        <dbReference type="Proteomes" id="UP001370490"/>
    </source>
</evidence>
<proteinExistence type="inferred from homology"/>
<feature type="transmembrane region" description="Helical" evidence="4">
    <location>
        <begin position="35"/>
        <end position="56"/>
    </location>
</feature>
<dbReference type="SUPFAM" id="SSF48264">
    <property type="entry name" value="Cytochrome P450"/>
    <property type="match status" value="1"/>
</dbReference>
<dbReference type="InterPro" id="IPR036396">
    <property type="entry name" value="Cyt_P450_sf"/>
</dbReference>